<dbReference type="GO" id="GO:0005886">
    <property type="term" value="C:plasma membrane"/>
    <property type="evidence" value="ECO:0007669"/>
    <property type="project" value="UniProtKB-SubCell"/>
</dbReference>
<proteinExistence type="inferred from homology"/>
<dbReference type="Proteomes" id="UP000297014">
    <property type="component" value="Unassembled WGS sequence"/>
</dbReference>
<evidence type="ECO:0000256" key="7">
    <source>
        <dbReference type="ARBA" id="ARBA00023136"/>
    </source>
</evidence>
<dbReference type="STRING" id="1218173.BALCAV_0210700"/>
<dbReference type="OrthoDB" id="3177005at2"/>
<evidence type="ECO:0000313" key="12">
    <source>
        <dbReference type="Proteomes" id="UP000297014"/>
    </source>
</evidence>
<evidence type="ECO:0000256" key="1">
    <source>
        <dbReference type="ARBA" id="ARBA00004651"/>
    </source>
</evidence>
<dbReference type="InterPro" id="IPR011606">
    <property type="entry name" value="Brnchd-chn_aa_trnsp_permease"/>
</dbReference>
<dbReference type="PANTHER" id="PTHR34979">
    <property type="entry name" value="INNER MEMBRANE PROTEIN YGAZ"/>
    <property type="match status" value="1"/>
</dbReference>
<protein>
    <submittedName>
        <fullName evidence="9">Branched-chain amino acid ABC transporter permease</fullName>
    </submittedName>
</protein>
<evidence type="ECO:0000313" key="9">
    <source>
        <dbReference type="EMBL" id="KGA97370.1"/>
    </source>
</evidence>
<evidence type="ECO:0000256" key="8">
    <source>
        <dbReference type="SAM" id="Phobius"/>
    </source>
</evidence>
<dbReference type="EMBL" id="JALP01000357">
    <property type="protein sequence ID" value="THG88624.1"/>
    <property type="molecule type" value="Genomic_DNA"/>
</dbReference>
<reference evidence="10 12" key="2">
    <citation type="submission" date="2014-01" db="EMBL/GenBank/DDBJ databases">
        <title>Draft genome sequencing of Bacillus alcalophilus CGMCC 1.3604.</title>
        <authorList>
            <person name="Yang J."/>
            <person name="Diao L."/>
            <person name="Yang S."/>
        </authorList>
    </citation>
    <scope>NUCLEOTIDE SEQUENCE [LARGE SCALE GENOMIC DNA]</scope>
    <source>
        <strain evidence="10 12">CGMCC 1.3604</strain>
    </source>
</reference>
<dbReference type="EMBL" id="ALPT02000031">
    <property type="protein sequence ID" value="KGA97370.1"/>
    <property type="molecule type" value="Genomic_DNA"/>
</dbReference>
<feature type="transmembrane region" description="Helical" evidence="8">
    <location>
        <begin position="17"/>
        <end position="38"/>
    </location>
</feature>
<keyword evidence="5 8" id="KW-0812">Transmembrane</keyword>
<comment type="subcellular location">
    <subcellularLocation>
        <location evidence="1">Cell membrane</location>
        <topology evidence="1">Multi-pass membrane protein</topology>
    </subcellularLocation>
</comment>
<sequence>MITISEPLKNSQFSKGITYGMTIALGYIPAALAFGLLAKGTGLSLLETLLMSMFVFAGAAQYMSLNLIALGTGAFEIIFTTFIVNIRHLLLTASLSEKAEEDRPFIKALYAFFITDEAFAVIATKEGTPTSKFILGVGLSGYTSWVSMSVVGYVIGAALPTILQESMGIALYALFIALLIPAMKKNIKIITLALTAALLNGLFSQIMADGWAIVCATLLASVGIELLFRREEVRS</sequence>
<dbReference type="eggNOG" id="COG1296">
    <property type="taxonomic scope" value="Bacteria"/>
</dbReference>
<evidence type="ECO:0000256" key="2">
    <source>
        <dbReference type="ARBA" id="ARBA00010735"/>
    </source>
</evidence>
<name>A0A094XF30_ALKAL</name>
<evidence type="ECO:0000313" key="11">
    <source>
        <dbReference type="Proteomes" id="UP000002754"/>
    </source>
</evidence>
<feature type="transmembrane region" description="Helical" evidence="8">
    <location>
        <begin position="133"/>
        <end position="155"/>
    </location>
</feature>
<comment type="caution">
    <text evidence="9">The sequence shown here is derived from an EMBL/GenBank/DDBJ whole genome shotgun (WGS) entry which is preliminary data.</text>
</comment>
<keyword evidence="6 8" id="KW-1133">Transmembrane helix</keyword>
<dbReference type="PANTHER" id="PTHR34979:SF1">
    <property type="entry name" value="INNER MEMBRANE PROTEIN YGAZ"/>
    <property type="match status" value="1"/>
</dbReference>
<evidence type="ECO:0000256" key="6">
    <source>
        <dbReference type="ARBA" id="ARBA00022989"/>
    </source>
</evidence>
<evidence type="ECO:0000256" key="3">
    <source>
        <dbReference type="ARBA" id="ARBA00022448"/>
    </source>
</evidence>
<keyword evidence="11" id="KW-1185">Reference proteome</keyword>
<dbReference type="Proteomes" id="UP000002754">
    <property type="component" value="Unassembled WGS sequence"/>
</dbReference>
<organism evidence="9 11">
    <name type="scientific">Alkalihalobacillus alcalophilus ATCC 27647 = CGMCC 1.3604</name>
    <dbReference type="NCBI Taxonomy" id="1218173"/>
    <lineage>
        <taxon>Bacteria</taxon>
        <taxon>Bacillati</taxon>
        <taxon>Bacillota</taxon>
        <taxon>Bacilli</taxon>
        <taxon>Bacillales</taxon>
        <taxon>Bacillaceae</taxon>
        <taxon>Alkalihalobacillus</taxon>
    </lineage>
</organism>
<accession>A0A094XF30</accession>
<evidence type="ECO:0000256" key="5">
    <source>
        <dbReference type="ARBA" id="ARBA00022692"/>
    </source>
</evidence>
<reference evidence="9 11" key="1">
    <citation type="journal article" date="2014" name="Genome Announc.">
        <title>Draft Genome Sequence of Bacillus alcalophilus AV1934, a Classic Alkaliphile Isolated from Human Feces in 1934.</title>
        <authorList>
            <person name="Attie O."/>
            <person name="Jayaprakash A."/>
            <person name="Shah H."/>
            <person name="Paulsen I.T."/>
            <person name="Morino M."/>
            <person name="Takahashi Y."/>
            <person name="Narumi I."/>
            <person name="Sachidanandam R."/>
            <person name="Satoh K."/>
            <person name="Ito M."/>
            <person name="Krulwich T.A."/>
        </authorList>
    </citation>
    <scope>NUCLEOTIDE SEQUENCE [LARGE SCALE GENOMIC DNA]</scope>
    <source>
        <strain evidence="9 11">AV1934</strain>
    </source>
</reference>
<keyword evidence="7 8" id="KW-0472">Membrane</keyword>
<evidence type="ECO:0000313" key="10">
    <source>
        <dbReference type="EMBL" id="THG88624.1"/>
    </source>
</evidence>
<feature type="transmembrane region" description="Helical" evidence="8">
    <location>
        <begin position="161"/>
        <end position="180"/>
    </location>
</feature>
<feature type="transmembrane region" description="Helical" evidence="8">
    <location>
        <begin position="187"/>
        <end position="204"/>
    </location>
</feature>
<keyword evidence="4" id="KW-1003">Cell membrane</keyword>
<gene>
    <name evidence="10" type="ORF">AJ85_01865</name>
    <name evidence="9" type="ORF">BALCAV_0210700</name>
</gene>
<dbReference type="Pfam" id="PF03591">
    <property type="entry name" value="AzlC"/>
    <property type="match status" value="1"/>
</dbReference>
<comment type="similarity">
    <text evidence="2">Belongs to the AzlC family.</text>
</comment>
<dbReference type="AlphaFoldDB" id="A0A094XF30"/>
<keyword evidence="3" id="KW-0813">Transport</keyword>
<evidence type="ECO:0000256" key="4">
    <source>
        <dbReference type="ARBA" id="ARBA00022475"/>
    </source>
</evidence>
<dbReference type="RefSeq" id="WP_003324805.1">
    <property type="nucleotide sequence ID" value="NZ_ALPT02000031.1"/>
</dbReference>
<dbReference type="GO" id="GO:1903785">
    <property type="term" value="P:L-valine transmembrane transport"/>
    <property type="evidence" value="ECO:0007669"/>
    <property type="project" value="TreeGrafter"/>
</dbReference>
<feature type="transmembrane region" description="Helical" evidence="8">
    <location>
        <begin position="210"/>
        <end position="228"/>
    </location>
</feature>